<name>A0A1X7S4V2_ZYMT9</name>
<proteinExistence type="predicted"/>
<organism evidence="3 4">
    <name type="scientific">Zymoseptoria tritici (strain ST99CH_3D7)</name>
    <dbReference type="NCBI Taxonomy" id="1276538"/>
    <lineage>
        <taxon>Eukaryota</taxon>
        <taxon>Fungi</taxon>
        <taxon>Dikarya</taxon>
        <taxon>Ascomycota</taxon>
        <taxon>Pezizomycotina</taxon>
        <taxon>Dothideomycetes</taxon>
        <taxon>Dothideomycetidae</taxon>
        <taxon>Mycosphaerellales</taxon>
        <taxon>Mycosphaerellaceae</taxon>
        <taxon>Zymoseptoria</taxon>
    </lineage>
</organism>
<feature type="compositionally biased region" description="Acidic residues" evidence="1">
    <location>
        <begin position="329"/>
        <end position="339"/>
    </location>
</feature>
<feature type="region of interest" description="Disordered" evidence="1">
    <location>
        <begin position="580"/>
        <end position="661"/>
    </location>
</feature>
<feature type="region of interest" description="Disordered" evidence="1">
    <location>
        <begin position="326"/>
        <end position="353"/>
    </location>
</feature>
<dbReference type="EMBL" id="LT853701">
    <property type="protein sequence ID" value="SMQ54704.1"/>
    <property type="molecule type" value="Genomic_DNA"/>
</dbReference>
<sequence length="690" mass="74541">MRWFSAALQVLSVAALPTLPSGSGEANTTPPPTTTTAPAPPADLVYFDVDTSRAVFNLASNELTSPLVFDVQLHQVEDPLTSNLTINGQQLSVDVLDLLKDDLESNQPGKDRIPPPPRSNINLAITDRSGASQFVNVAVVGFASLRPQSTYDYIQAEPEHHLRIDITAVDHPSDSWGFELQSRPLLPGGGLFKFIQLSSGDQDPVESMYHSHSILDSTPLAHLSDLPKSIHDDYNVEDEIESLILLEAEAGHLDTEIAARKQAIAKCLKNHRDQVTLKHLLRECDGLTCAAKVVAQRICDNIGILTEPAFQYTQVEAHSSPQQKLIHFDDDDSSTDSSEETLPTTHTAANSKTLQSSTHHLSAFSRTAPTIIVTPQSLLLKVLALLASALGLAALVSYLRFKFQSPRTQVDRLAAKEERRTARAYRRAARRAEMRRRWGNFLDALNCCKAGRGKGTTYADFHDSGRRMENYDEKRRLILQDAFLEQDMSTHAKGEVMEAEIRELRHANQIVSALVHNAPVRGPTRAHVPQGAVAGWVGDAETGWVQTPMATGRSRASTEGTLPSYSSEVLPDYRSRYTRTTAASSSVRSDSVIAASSTPSSVFGLEPSAEGEEASASRSGAGTNTAGSGTGSGTGSGSGSGTQTRSQSPMSGTSGRTQTSGFTALSSVVDVESGYRASGETMRTIAMRFE</sequence>
<feature type="compositionally biased region" description="Low complexity" evidence="1">
    <location>
        <begin position="604"/>
        <end position="627"/>
    </location>
</feature>
<feature type="chain" id="PRO_5012733641" description="Ca2+-modulated nonselective cation channel polycystin" evidence="2">
    <location>
        <begin position="27"/>
        <end position="690"/>
    </location>
</feature>
<accession>A0A1X7S4V2</accession>
<reference evidence="3 4" key="1">
    <citation type="submission" date="2016-06" db="EMBL/GenBank/DDBJ databases">
        <authorList>
            <person name="Kjaerup R.B."/>
            <person name="Dalgaard T.S."/>
            <person name="Juul-Madsen H.R."/>
        </authorList>
    </citation>
    <scope>NUCLEOTIDE SEQUENCE [LARGE SCALE GENOMIC DNA]</scope>
</reference>
<feature type="region of interest" description="Disordered" evidence="1">
    <location>
        <begin position="548"/>
        <end position="567"/>
    </location>
</feature>
<feature type="compositionally biased region" description="Low complexity" evidence="1">
    <location>
        <begin position="580"/>
        <end position="597"/>
    </location>
</feature>
<gene>
    <name evidence="3" type="ORF">ZT3D7_G9859</name>
</gene>
<keyword evidence="2" id="KW-0732">Signal</keyword>
<protein>
    <recommendedName>
        <fullName evidence="5">Ca2+-modulated nonselective cation channel polycystin</fullName>
    </recommendedName>
</protein>
<feature type="compositionally biased region" description="Pro residues" evidence="1">
    <location>
        <begin position="29"/>
        <end position="41"/>
    </location>
</feature>
<feature type="compositionally biased region" description="Gly residues" evidence="1">
    <location>
        <begin position="628"/>
        <end position="640"/>
    </location>
</feature>
<evidence type="ECO:0000256" key="1">
    <source>
        <dbReference type="SAM" id="MobiDB-lite"/>
    </source>
</evidence>
<evidence type="ECO:0008006" key="5">
    <source>
        <dbReference type="Google" id="ProtNLM"/>
    </source>
</evidence>
<evidence type="ECO:0000313" key="3">
    <source>
        <dbReference type="EMBL" id="SMQ54704.1"/>
    </source>
</evidence>
<feature type="compositionally biased region" description="Polar residues" evidence="1">
    <location>
        <begin position="649"/>
        <end position="661"/>
    </location>
</feature>
<keyword evidence="4" id="KW-1185">Reference proteome</keyword>
<dbReference type="Proteomes" id="UP000215127">
    <property type="component" value="Chromosome 10"/>
</dbReference>
<evidence type="ECO:0000313" key="4">
    <source>
        <dbReference type="Proteomes" id="UP000215127"/>
    </source>
</evidence>
<feature type="compositionally biased region" description="Polar residues" evidence="1">
    <location>
        <begin position="342"/>
        <end position="353"/>
    </location>
</feature>
<feature type="region of interest" description="Disordered" evidence="1">
    <location>
        <begin position="19"/>
        <end position="41"/>
    </location>
</feature>
<dbReference type="STRING" id="1276538.A0A1X7S4V2"/>
<dbReference type="AlphaFoldDB" id="A0A1X7S4V2"/>
<feature type="signal peptide" evidence="2">
    <location>
        <begin position="1"/>
        <end position="26"/>
    </location>
</feature>
<evidence type="ECO:0000256" key="2">
    <source>
        <dbReference type="SAM" id="SignalP"/>
    </source>
</evidence>